<dbReference type="PROSITE" id="PS51257">
    <property type="entry name" value="PROKAR_LIPOPROTEIN"/>
    <property type="match status" value="1"/>
</dbReference>
<keyword evidence="1" id="KW-0732">Signal</keyword>
<gene>
    <name evidence="2" type="ORF">SAMN05421766_10277</name>
</gene>
<organism evidence="2 3">
    <name type="scientific">Zobellia uliginosa</name>
    <dbReference type="NCBI Taxonomy" id="143224"/>
    <lineage>
        <taxon>Bacteria</taxon>
        <taxon>Pseudomonadati</taxon>
        <taxon>Bacteroidota</taxon>
        <taxon>Flavobacteriia</taxon>
        <taxon>Flavobacteriales</taxon>
        <taxon>Flavobacteriaceae</taxon>
        <taxon>Zobellia</taxon>
    </lineage>
</organism>
<reference evidence="2 3" key="1">
    <citation type="submission" date="2017-01" db="EMBL/GenBank/DDBJ databases">
        <authorList>
            <person name="Varghese N."/>
            <person name="Submissions S."/>
        </authorList>
    </citation>
    <scope>NUCLEOTIDE SEQUENCE [LARGE SCALE GENOMIC DNA]</scope>
    <source>
        <strain evidence="2 3">DSM 2061</strain>
    </source>
</reference>
<evidence type="ECO:0008006" key="4">
    <source>
        <dbReference type="Google" id="ProtNLM"/>
    </source>
</evidence>
<sequence length="268" mass="29715">MKTSFKFLAIVAFVGLFLQSCSSDDDGDVELNAPVISEFEFGEGHHDDAEDHDHDDETEEAYAFKGSDIHLAAEISAAATVSSITLSIHSDEVTAGEGEVDWEFEKVYTDAKYLVLNPEFHEHVDVPSDIPSGEYHIELLVTDEAGNSTEVEGHLQIMDPVSISGFEMDETVAKGNDFHIEFMIDAPNGIHEVLVDIHAHDLELGEGEAEWDYEGDFSEKFHELTEAEFHEHIDVPATAPAGEYHIIFTVEDEDGNTTEYETHIDVTA</sequence>
<dbReference type="InterPro" id="IPR027829">
    <property type="entry name" value="DUF4625"/>
</dbReference>
<evidence type="ECO:0000256" key="1">
    <source>
        <dbReference type="SAM" id="SignalP"/>
    </source>
</evidence>
<evidence type="ECO:0000313" key="3">
    <source>
        <dbReference type="Proteomes" id="UP000185728"/>
    </source>
</evidence>
<protein>
    <recommendedName>
        <fullName evidence="4">DUF4625 domain-containing protein</fullName>
    </recommendedName>
</protein>
<dbReference type="EMBL" id="FTOB01000002">
    <property type="protein sequence ID" value="SIS46974.1"/>
    <property type="molecule type" value="Genomic_DNA"/>
</dbReference>
<name>A0ABY1KL73_9FLAO</name>
<accession>A0ABY1KL73</accession>
<dbReference type="Proteomes" id="UP000185728">
    <property type="component" value="Unassembled WGS sequence"/>
</dbReference>
<evidence type="ECO:0000313" key="2">
    <source>
        <dbReference type="EMBL" id="SIS46974.1"/>
    </source>
</evidence>
<feature type="chain" id="PRO_5047192840" description="DUF4625 domain-containing protein" evidence="1">
    <location>
        <begin position="24"/>
        <end position="268"/>
    </location>
</feature>
<dbReference type="Pfam" id="PF15418">
    <property type="entry name" value="DUF4625"/>
    <property type="match status" value="2"/>
</dbReference>
<keyword evidence="3" id="KW-1185">Reference proteome</keyword>
<proteinExistence type="predicted"/>
<dbReference type="RefSeq" id="WP_076453883.1">
    <property type="nucleotide sequence ID" value="NZ_FTOB01000002.1"/>
</dbReference>
<feature type="signal peptide" evidence="1">
    <location>
        <begin position="1"/>
        <end position="23"/>
    </location>
</feature>
<comment type="caution">
    <text evidence="2">The sequence shown here is derived from an EMBL/GenBank/DDBJ whole genome shotgun (WGS) entry which is preliminary data.</text>
</comment>